<accession>I0KE78</accession>
<evidence type="ECO:0000313" key="2">
    <source>
        <dbReference type="Proteomes" id="UP000011058"/>
    </source>
</evidence>
<reference evidence="1 2" key="1">
    <citation type="journal article" date="2012" name="J. Bacteriol.">
        <title>Genome Sequence of Fibrella aestuarina BUZ 2T, a Filamentous Marine Bacterium.</title>
        <authorList>
            <person name="Filippini M."/>
            <person name="Qi W."/>
            <person name="Blom J."/>
            <person name="Goesmann A."/>
            <person name="Smits T.H."/>
            <person name="Bagheri H.C."/>
        </authorList>
    </citation>
    <scope>NUCLEOTIDE SEQUENCE [LARGE SCALE GENOMIC DNA]</scope>
    <source>
        <strain evidence="2">BUZ 2T</strain>
    </source>
</reference>
<dbReference type="HOGENOM" id="CLU_2381580_0_0_10"/>
<gene>
    <name evidence="1" type="ORF">FAES_4432</name>
</gene>
<proteinExistence type="predicted"/>
<dbReference type="EMBL" id="HE796683">
    <property type="protein sequence ID" value="CCH02431.1"/>
    <property type="molecule type" value="Genomic_DNA"/>
</dbReference>
<dbReference type="OrthoDB" id="960406at2"/>
<name>I0KE78_9BACT</name>
<sequence length="108" mass="12274">MNERFSSSSFKDPIRRDVIEFNDKGVTFRVKKLIGGTDNFVFYSDISGVEIDNGLFFATIRVIPRARPEIIINNFTKGDARRVKELILQQVPNHRPDAFGGPTTFGPR</sequence>
<dbReference type="KEGG" id="fae:FAES_4432"/>
<evidence type="ECO:0000313" key="1">
    <source>
        <dbReference type="EMBL" id="CCH02431.1"/>
    </source>
</evidence>
<dbReference type="STRING" id="1166018.FAES_4432"/>
<organism evidence="1 2">
    <name type="scientific">Fibrella aestuarina BUZ 2</name>
    <dbReference type="NCBI Taxonomy" id="1166018"/>
    <lineage>
        <taxon>Bacteria</taxon>
        <taxon>Pseudomonadati</taxon>
        <taxon>Bacteroidota</taxon>
        <taxon>Cytophagia</taxon>
        <taxon>Cytophagales</taxon>
        <taxon>Spirosomataceae</taxon>
        <taxon>Fibrella</taxon>
    </lineage>
</organism>
<dbReference type="eggNOG" id="ENOG5031A5V">
    <property type="taxonomic scope" value="Bacteria"/>
</dbReference>
<dbReference type="PATRIC" id="fig|1166018.3.peg.1396"/>
<protein>
    <submittedName>
        <fullName evidence="1">Uncharacterized protein</fullName>
    </submittedName>
</protein>
<dbReference type="AlphaFoldDB" id="I0KE78"/>
<dbReference type="RefSeq" id="WP_015333530.1">
    <property type="nucleotide sequence ID" value="NC_020054.1"/>
</dbReference>
<dbReference type="Proteomes" id="UP000011058">
    <property type="component" value="Chromosome"/>
</dbReference>
<keyword evidence="2" id="KW-1185">Reference proteome</keyword>